<evidence type="ECO:0000313" key="1">
    <source>
        <dbReference type="EMBL" id="KKN07331.1"/>
    </source>
</evidence>
<dbReference type="EMBL" id="LAZR01004581">
    <property type="protein sequence ID" value="KKN07331.1"/>
    <property type="molecule type" value="Genomic_DNA"/>
</dbReference>
<comment type="caution">
    <text evidence="1">The sequence shown here is derived from an EMBL/GenBank/DDBJ whole genome shotgun (WGS) entry which is preliminary data.</text>
</comment>
<name>A0A0F9Q280_9ZZZZ</name>
<feature type="non-terminal residue" evidence="1">
    <location>
        <position position="1"/>
    </location>
</feature>
<reference evidence="1" key="1">
    <citation type="journal article" date="2015" name="Nature">
        <title>Complex archaea that bridge the gap between prokaryotes and eukaryotes.</title>
        <authorList>
            <person name="Spang A."/>
            <person name="Saw J.H."/>
            <person name="Jorgensen S.L."/>
            <person name="Zaremba-Niedzwiedzka K."/>
            <person name="Martijn J."/>
            <person name="Lind A.E."/>
            <person name="van Eijk R."/>
            <person name="Schleper C."/>
            <person name="Guy L."/>
            <person name="Ettema T.J."/>
        </authorList>
    </citation>
    <scope>NUCLEOTIDE SEQUENCE</scope>
</reference>
<gene>
    <name evidence="1" type="ORF">LCGC14_1068140</name>
</gene>
<dbReference type="AlphaFoldDB" id="A0A0F9Q280"/>
<organism evidence="1">
    <name type="scientific">marine sediment metagenome</name>
    <dbReference type="NCBI Taxonomy" id="412755"/>
    <lineage>
        <taxon>unclassified sequences</taxon>
        <taxon>metagenomes</taxon>
        <taxon>ecological metagenomes</taxon>
    </lineage>
</organism>
<proteinExistence type="predicted"/>
<accession>A0A0F9Q280</accession>
<protein>
    <submittedName>
        <fullName evidence="1">Uncharacterized protein</fullName>
    </submittedName>
</protein>
<sequence>HTELKGNLSTRFSIVKSVLGIQNDAEVVRFLIQNYYKEYLEGDKIAAREEIERDRGIVKKFMEKYGEEWRKLGEDE</sequence>